<keyword evidence="6" id="KW-0472">Membrane</keyword>
<keyword evidence="5" id="KW-0175">Coiled coil</keyword>
<evidence type="ECO:0000256" key="6">
    <source>
        <dbReference type="SAM" id="Phobius"/>
    </source>
</evidence>
<gene>
    <name evidence="8" type="primary">sctE</name>
    <name evidence="8" type="ORF">ABH309_19010</name>
</gene>
<feature type="transmembrane region" description="Helical" evidence="6">
    <location>
        <begin position="285"/>
        <end position="318"/>
    </location>
</feature>
<keyword evidence="6" id="KW-1133">Transmembrane helix</keyword>
<name>A0ABV0H8V0_9NEIS</name>
<reference evidence="8 9" key="1">
    <citation type="submission" date="2024-05" db="EMBL/GenBank/DDBJ databases">
        <authorList>
            <person name="De Oliveira J.P."/>
            <person name="Noriler S.A."/>
            <person name="De Oliveira A.G."/>
            <person name="Sipoli D.S."/>
        </authorList>
    </citation>
    <scope>NUCLEOTIDE SEQUENCE [LARGE SCALE GENOMIC DNA]</scope>
    <source>
        <strain evidence="8 9">LABIM186</strain>
    </source>
</reference>
<dbReference type="Pfam" id="PF04888">
    <property type="entry name" value="SseC"/>
    <property type="match status" value="1"/>
</dbReference>
<protein>
    <submittedName>
        <fullName evidence="8">Type III secretion system translocon subunit SctE</fullName>
    </submittedName>
</protein>
<evidence type="ECO:0000259" key="7">
    <source>
        <dbReference type="Pfam" id="PF04888"/>
    </source>
</evidence>
<evidence type="ECO:0000256" key="3">
    <source>
        <dbReference type="ARBA" id="ARBA00023026"/>
    </source>
</evidence>
<proteinExistence type="inferred from homology"/>
<evidence type="ECO:0000313" key="9">
    <source>
        <dbReference type="Proteomes" id="UP001438292"/>
    </source>
</evidence>
<dbReference type="Proteomes" id="UP001438292">
    <property type="component" value="Unassembled WGS sequence"/>
</dbReference>
<evidence type="ECO:0000256" key="2">
    <source>
        <dbReference type="ARBA" id="ARBA00022870"/>
    </source>
</evidence>
<organism evidence="8 9">
    <name type="scientific">Chromobacterium piscinae</name>
    <dbReference type="NCBI Taxonomy" id="686831"/>
    <lineage>
        <taxon>Bacteria</taxon>
        <taxon>Pseudomonadati</taxon>
        <taxon>Pseudomonadota</taxon>
        <taxon>Betaproteobacteria</taxon>
        <taxon>Neisseriales</taxon>
        <taxon>Chromobacteriaceae</taxon>
        <taxon>Chromobacterium</taxon>
    </lineage>
</organism>
<keyword evidence="3" id="KW-0843">Virulence</keyword>
<keyword evidence="9" id="KW-1185">Reference proteome</keyword>
<sequence length="585" mass="62319">MEALNIARPGGSVLMRKLLSPYTQPDAAILPQAASEQIKTAAQAVLRDVLAERGANQSEVPTLRPGVQGEPQLKAPAPVSSAAAMIEQAVPWLKANLADTLTDTDAQSQRLAYGSARWLEKNQQKTAQLTLQINSVQADIAKGLAVLDEALKQAKHQVAQAQQVAEQAPNNQVAQQALVDAERALDSQQRVTGEAREYAATLDQQAQSAPAATVDRMARLAVLMLQFTENSKDSSTSRVENSHALNQTLQEAKQLDLMEEAKKAAEESQKAEEVSNASTCASQAIGAVLLVLSVAVTAITGGATALLVMAATAALTLLIKGVDKLVEQSTGVSFLAEAKNFVVEEVIKPVVQWLTSVIAESLVSAGVSSEDAEKWAKLLATVVTAIFVAVGIALVAMGVQKFLTKLAKPLMKCLKQKMPDPSEIAKRMANTSFGQRMEHAVTRLGERLNVFKQSVGSAIPQPVKTAANKVDNFVHRIIGEKGSLERERAVKMTGILLEVTQEGTAAALGANIAAGGIIVAEHQQKASEADADRRYGISEIDKLTQTLEVIAKLAADAQAMQRAMLDTLLSMQAHRTQAIRGLVSY</sequence>
<dbReference type="RefSeq" id="WP_346196262.1">
    <property type="nucleotide sequence ID" value="NZ_JBDJHV010000042.1"/>
</dbReference>
<evidence type="ECO:0000313" key="8">
    <source>
        <dbReference type="EMBL" id="MEO3956535.1"/>
    </source>
</evidence>
<dbReference type="InterPro" id="IPR006972">
    <property type="entry name" value="BipB-like_C"/>
</dbReference>
<feature type="coiled-coil region" evidence="5">
    <location>
        <begin position="144"/>
        <end position="191"/>
    </location>
</feature>
<keyword evidence="2" id="KW-1043">Host membrane</keyword>
<evidence type="ECO:0000256" key="1">
    <source>
        <dbReference type="ARBA" id="ARBA00004551"/>
    </source>
</evidence>
<evidence type="ECO:0000256" key="4">
    <source>
        <dbReference type="ARBA" id="ARBA00035640"/>
    </source>
</evidence>
<accession>A0ABV0H8V0</accession>
<dbReference type="EMBL" id="JBDQQU010000026">
    <property type="protein sequence ID" value="MEO3956535.1"/>
    <property type="molecule type" value="Genomic_DNA"/>
</dbReference>
<evidence type="ECO:0000256" key="5">
    <source>
        <dbReference type="SAM" id="Coils"/>
    </source>
</evidence>
<keyword evidence="6" id="KW-0812">Transmembrane</keyword>
<feature type="domain" description="Translocator protein BipB-like C-terminal" evidence="7">
    <location>
        <begin position="224"/>
        <end position="578"/>
    </location>
</feature>
<comment type="caution">
    <text evidence="8">The sequence shown here is derived from an EMBL/GenBank/DDBJ whole genome shotgun (WGS) entry which is preliminary data.</text>
</comment>
<feature type="transmembrane region" description="Helical" evidence="6">
    <location>
        <begin position="378"/>
        <end position="399"/>
    </location>
</feature>
<comment type="similarity">
    <text evidence="4">Belongs to the SctE/SipB/YopB family.</text>
</comment>
<comment type="subcellular location">
    <subcellularLocation>
        <location evidence="1">Host membrane</location>
    </subcellularLocation>
</comment>